<evidence type="ECO:0000259" key="8">
    <source>
        <dbReference type="PROSITE" id="PS50846"/>
    </source>
</evidence>
<dbReference type="EMBL" id="CDPU01000045">
    <property type="protein sequence ID" value="CEO54791.1"/>
    <property type="molecule type" value="Genomic_DNA"/>
</dbReference>
<accession>A0A0B7KJG2</accession>
<evidence type="ECO:0000256" key="3">
    <source>
        <dbReference type="ARBA" id="ARBA00022796"/>
    </source>
</evidence>
<evidence type="ECO:0000256" key="6">
    <source>
        <dbReference type="ARBA" id="ARBA00023186"/>
    </source>
</evidence>
<dbReference type="Pfam" id="PF00403">
    <property type="entry name" value="HMA"/>
    <property type="match status" value="1"/>
</dbReference>
<comment type="similarity">
    <text evidence="7">Belongs to the ATX1 family.</text>
</comment>
<evidence type="ECO:0000256" key="2">
    <source>
        <dbReference type="ARBA" id="ARBA00022723"/>
    </source>
</evidence>
<dbReference type="InterPro" id="IPR036163">
    <property type="entry name" value="HMA_dom_sf"/>
</dbReference>
<organism evidence="9">
    <name type="scientific">Bionectria ochroleuca</name>
    <name type="common">Gliocladium roseum</name>
    <dbReference type="NCBI Taxonomy" id="29856"/>
    <lineage>
        <taxon>Eukaryota</taxon>
        <taxon>Fungi</taxon>
        <taxon>Dikarya</taxon>
        <taxon>Ascomycota</taxon>
        <taxon>Pezizomycotina</taxon>
        <taxon>Sordariomycetes</taxon>
        <taxon>Hypocreomycetidae</taxon>
        <taxon>Hypocreales</taxon>
        <taxon>Bionectriaceae</taxon>
        <taxon>Clonostachys</taxon>
    </lineage>
</organism>
<reference evidence="9" key="1">
    <citation type="submission" date="2015-01" db="EMBL/GenBank/DDBJ databases">
        <authorList>
            <person name="Durling Mikael"/>
        </authorList>
    </citation>
    <scope>NUCLEOTIDE SEQUENCE</scope>
</reference>
<dbReference type="PANTHER" id="PTHR46365:SF1">
    <property type="entry name" value="COPPER TRANSPORT PROTEIN ATOX1"/>
    <property type="match status" value="1"/>
</dbReference>
<evidence type="ECO:0000256" key="4">
    <source>
        <dbReference type="ARBA" id="ARBA00023008"/>
    </source>
</evidence>
<protein>
    <recommendedName>
        <fullName evidence="8">HMA domain-containing protein</fullName>
    </recommendedName>
</protein>
<evidence type="ECO:0000256" key="5">
    <source>
        <dbReference type="ARBA" id="ARBA00023065"/>
    </source>
</evidence>
<dbReference type="AlphaFoldDB" id="A0A0B7KJG2"/>
<dbReference type="InterPro" id="IPR006121">
    <property type="entry name" value="HMA_dom"/>
</dbReference>
<keyword evidence="4" id="KW-0186">Copper</keyword>
<dbReference type="PANTHER" id="PTHR46365">
    <property type="entry name" value="COPPER TRANSPORT PROTEIN ATOX1"/>
    <property type="match status" value="1"/>
</dbReference>
<dbReference type="GO" id="GO:0016531">
    <property type="term" value="F:copper chaperone activity"/>
    <property type="evidence" value="ECO:0007669"/>
    <property type="project" value="TreeGrafter"/>
</dbReference>
<sequence length="96" mass="10415">MASHTYEFNVTMTCGGCSGAVDRALKKLDGVDEHEVSLDTQTAKVVSSNLTLQQVFDKINKTGKKINSVTELAFTLSLLLPKANDLIEGADRDQVE</sequence>
<dbReference type="InterPro" id="IPR051881">
    <property type="entry name" value="Copper_transport_ATOX1-like"/>
</dbReference>
<dbReference type="GO" id="GO:0006825">
    <property type="term" value="P:copper ion transport"/>
    <property type="evidence" value="ECO:0007669"/>
    <property type="project" value="UniProtKB-KW"/>
</dbReference>
<dbReference type="FunFam" id="3.30.70.100:FF:000008">
    <property type="entry name" value="Copper transport protein ATOX1"/>
    <property type="match status" value="1"/>
</dbReference>
<dbReference type="SUPFAM" id="SSF55008">
    <property type="entry name" value="HMA, heavy metal-associated domain"/>
    <property type="match status" value="1"/>
</dbReference>
<dbReference type="PROSITE" id="PS50846">
    <property type="entry name" value="HMA_2"/>
    <property type="match status" value="1"/>
</dbReference>
<keyword evidence="2" id="KW-0479">Metal-binding</keyword>
<proteinExistence type="inferred from homology"/>
<keyword evidence="6" id="KW-0143">Chaperone</keyword>
<keyword evidence="5" id="KW-0406">Ion transport</keyword>
<dbReference type="PROSITE" id="PS01047">
    <property type="entry name" value="HMA_1"/>
    <property type="match status" value="1"/>
</dbReference>
<evidence type="ECO:0000256" key="1">
    <source>
        <dbReference type="ARBA" id="ARBA00022448"/>
    </source>
</evidence>
<dbReference type="GO" id="GO:0046872">
    <property type="term" value="F:metal ion binding"/>
    <property type="evidence" value="ECO:0007669"/>
    <property type="project" value="UniProtKB-KW"/>
</dbReference>
<name>A0A0B7KJG2_BIOOC</name>
<keyword evidence="3" id="KW-0187">Copper transport</keyword>
<dbReference type="InterPro" id="IPR017969">
    <property type="entry name" value="Heavy-metal-associated_CS"/>
</dbReference>
<dbReference type="Gene3D" id="3.30.70.100">
    <property type="match status" value="1"/>
</dbReference>
<keyword evidence="1" id="KW-0813">Transport</keyword>
<evidence type="ECO:0000313" key="9">
    <source>
        <dbReference type="EMBL" id="CEO54791.1"/>
    </source>
</evidence>
<dbReference type="CDD" id="cd00371">
    <property type="entry name" value="HMA"/>
    <property type="match status" value="1"/>
</dbReference>
<evidence type="ECO:0000256" key="7">
    <source>
        <dbReference type="ARBA" id="ARBA00038171"/>
    </source>
</evidence>
<gene>
    <name evidence="9" type="ORF">BN869_000010849_1</name>
</gene>
<dbReference type="GO" id="GO:0005829">
    <property type="term" value="C:cytosol"/>
    <property type="evidence" value="ECO:0007669"/>
    <property type="project" value="TreeGrafter"/>
</dbReference>
<feature type="domain" description="HMA" evidence="8">
    <location>
        <begin position="3"/>
        <end position="67"/>
    </location>
</feature>